<dbReference type="GO" id="GO:0004654">
    <property type="term" value="F:polyribonucleotide nucleotidyltransferase activity"/>
    <property type="evidence" value="ECO:0007669"/>
    <property type="project" value="UniProtKB-EC"/>
</dbReference>
<dbReference type="InterPro" id="IPR015847">
    <property type="entry name" value="ExoRNase_PH_dom2"/>
</dbReference>
<keyword evidence="5 6" id="KW-0694">RNA-binding</keyword>
<dbReference type="InterPro" id="IPR012162">
    <property type="entry name" value="PNPase"/>
</dbReference>
<name>A0ABV6KFB0_9BACI</name>
<keyword evidence="3 6" id="KW-0808">Transferase</keyword>
<dbReference type="Pfam" id="PF03725">
    <property type="entry name" value="RNase_PH_C"/>
    <property type="match status" value="2"/>
</dbReference>
<dbReference type="InterPro" id="IPR015848">
    <property type="entry name" value="PNPase_PH_RNA-bd_bac/org-type"/>
</dbReference>
<dbReference type="InterPro" id="IPR012340">
    <property type="entry name" value="NA-bd_OB-fold"/>
</dbReference>
<dbReference type="InterPro" id="IPR003029">
    <property type="entry name" value="S1_domain"/>
</dbReference>
<dbReference type="InterPro" id="IPR020568">
    <property type="entry name" value="Ribosomal_Su5_D2-typ_SF"/>
</dbReference>
<dbReference type="SMART" id="SM00322">
    <property type="entry name" value="KH"/>
    <property type="match status" value="1"/>
</dbReference>
<dbReference type="SMART" id="SM00316">
    <property type="entry name" value="S1"/>
    <property type="match status" value="1"/>
</dbReference>
<dbReference type="Gene3D" id="3.30.1370.10">
    <property type="entry name" value="K Homology domain, type 1"/>
    <property type="match status" value="1"/>
</dbReference>
<reference evidence="9 10" key="1">
    <citation type="submission" date="2024-09" db="EMBL/GenBank/DDBJ databases">
        <authorList>
            <person name="Sun Q."/>
            <person name="Mori K."/>
        </authorList>
    </citation>
    <scope>NUCLEOTIDE SEQUENCE [LARGE SCALE GENOMIC DNA]</scope>
    <source>
        <strain evidence="9 10">NCAIM B.02610</strain>
    </source>
</reference>
<dbReference type="Pfam" id="PF03726">
    <property type="entry name" value="PNPase"/>
    <property type="match status" value="1"/>
</dbReference>
<comment type="subcellular location">
    <subcellularLocation>
        <location evidence="6">Cytoplasm</location>
    </subcellularLocation>
</comment>
<sequence length="704" mass="77548">MEETKHVFKMEWAGRELTVETGQLAKQANGAVLIRYGDSAVLSTATASKEPKDLNFFPLTVNYEERLYAAGKIPGGFIKREGRPSERAILTSRLIDRPIRPLFPDGFRNEVQVISIVMSSDQNASSEMAAMVGSSLALCVSDIPFDGPIAGVTVGRLDGKFVINPTTEQLEQSDIDLVVAGTKDAINMVEAGADEVTEEIMLEAIMFGHDEIKKLIAFQEEIAKAVGKEKSEVKLKQVEADLEQEVRKLAEAELKEAVQVQEKHARAEAIDAVKNNTVARFEEREEINLGDVKEVLHKIVKEEVRRLITVDKIRPDGRKVDEIRPLASQVDLLPRTHGSGLFTRGQTQALSICTLGALGDVQILDGLGIEESKRFMHHYNFPQFSVGETGPIRGPGRREIGHGALGERALEPVIPNENDFPYTIRLVSEVLESNGSTSQASICASTLAMMDAGVPIKAPVAGIAMGLVKQGEHVSVLTDIQGMEDALGDMDFKVAGTREGVTALQMDIKIDGINRDVLKEALAQAKSGRMHILDNMLSAIAESRKELSTYAPKIMTMKINPDKIRDVIGPSGKMINKIIEETGVKIDIEQDGTVYISSVDMAMNEKARSIIEDIIREVEVGQTYLGKVKRIEKFGAFVELFKGKDGLVHISQLAEERIEKVEDVIKLGDEILVRVTEIDNQGRVNLSRKVILKEEKERQQQAQK</sequence>
<dbReference type="HAMAP" id="MF_01595">
    <property type="entry name" value="PNPase"/>
    <property type="match status" value="1"/>
</dbReference>
<comment type="catalytic activity">
    <reaction evidence="6">
        <text>RNA(n+1) + phosphate = RNA(n) + a ribonucleoside 5'-diphosphate</text>
        <dbReference type="Rhea" id="RHEA:22096"/>
        <dbReference type="Rhea" id="RHEA-COMP:14527"/>
        <dbReference type="Rhea" id="RHEA-COMP:17342"/>
        <dbReference type="ChEBI" id="CHEBI:43474"/>
        <dbReference type="ChEBI" id="CHEBI:57930"/>
        <dbReference type="ChEBI" id="CHEBI:140395"/>
        <dbReference type="EC" id="2.7.7.8"/>
    </reaction>
</comment>
<keyword evidence="2 6" id="KW-0963">Cytoplasm</keyword>
<keyword evidence="6" id="KW-0479">Metal-binding</keyword>
<dbReference type="EMBL" id="JBHLUX010000038">
    <property type="protein sequence ID" value="MFC0472008.1"/>
    <property type="molecule type" value="Genomic_DNA"/>
</dbReference>
<feature type="domain" description="S1 motif" evidence="8">
    <location>
        <begin position="621"/>
        <end position="689"/>
    </location>
</feature>
<evidence type="ECO:0000256" key="3">
    <source>
        <dbReference type="ARBA" id="ARBA00022679"/>
    </source>
</evidence>
<gene>
    <name evidence="6 9" type="primary">pnp</name>
    <name evidence="9" type="ORF">ACFFHM_16260</name>
</gene>
<organism evidence="9 10">
    <name type="scientific">Halalkalibacter kiskunsagensis</name>
    <dbReference type="NCBI Taxonomy" id="1548599"/>
    <lineage>
        <taxon>Bacteria</taxon>
        <taxon>Bacillati</taxon>
        <taxon>Bacillota</taxon>
        <taxon>Bacilli</taxon>
        <taxon>Bacillales</taxon>
        <taxon>Bacillaceae</taxon>
        <taxon>Halalkalibacter</taxon>
    </lineage>
</organism>
<keyword evidence="6" id="KW-0460">Magnesium</keyword>
<dbReference type="InterPro" id="IPR004087">
    <property type="entry name" value="KH_dom"/>
</dbReference>
<comment type="caution">
    <text evidence="9">The sequence shown here is derived from an EMBL/GenBank/DDBJ whole genome shotgun (WGS) entry which is preliminary data.</text>
</comment>
<dbReference type="Proteomes" id="UP001589838">
    <property type="component" value="Unassembled WGS sequence"/>
</dbReference>
<keyword evidence="4 6" id="KW-0548">Nucleotidyltransferase</keyword>
<keyword evidence="7" id="KW-0175">Coiled coil</keyword>
<comment type="function">
    <text evidence="6">Involved in mRNA degradation. Catalyzes the phosphorolysis of single-stranded polyribonucleotides processively in the 3'- to 5'-direction.</text>
</comment>
<evidence type="ECO:0000256" key="6">
    <source>
        <dbReference type="HAMAP-Rule" id="MF_01595"/>
    </source>
</evidence>
<keyword evidence="10" id="KW-1185">Reference proteome</keyword>
<evidence type="ECO:0000256" key="7">
    <source>
        <dbReference type="SAM" id="Coils"/>
    </source>
</evidence>
<evidence type="ECO:0000313" key="9">
    <source>
        <dbReference type="EMBL" id="MFC0472008.1"/>
    </source>
</evidence>
<feature type="binding site" evidence="6">
    <location>
        <position position="491"/>
    </location>
    <ligand>
        <name>Mg(2+)</name>
        <dbReference type="ChEBI" id="CHEBI:18420"/>
    </ligand>
</feature>
<dbReference type="PANTHER" id="PTHR11252:SF0">
    <property type="entry name" value="POLYRIBONUCLEOTIDE NUCLEOTIDYLTRANSFERASE 1, MITOCHONDRIAL"/>
    <property type="match status" value="1"/>
</dbReference>
<accession>A0ABV6KFB0</accession>
<dbReference type="CDD" id="cd02393">
    <property type="entry name" value="KH-I_PNPase"/>
    <property type="match status" value="1"/>
</dbReference>
<dbReference type="Pfam" id="PF01138">
    <property type="entry name" value="RNase_PH"/>
    <property type="match status" value="2"/>
</dbReference>
<dbReference type="InterPro" id="IPR027408">
    <property type="entry name" value="PNPase/RNase_PH_dom_sf"/>
</dbReference>
<dbReference type="CDD" id="cd11364">
    <property type="entry name" value="RNase_PH_PNPase_2"/>
    <property type="match status" value="1"/>
</dbReference>
<dbReference type="NCBIfam" id="TIGR03591">
    <property type="entry name" value="polynuc_phos"/>
    <property type="match status" value="1"/>
</dbReference>
<evidence type="ECO:0000259" key="8">
    <source>
        <dbReference type="PROSITE" id="PS50126"/>
    </source>
</evidence>
<feature type="binding site" evidence="6">
    <location>
        <position position="485"/>
    </location>
    <ligand>
        <name>Mg(2+)</name>
        <dbReference type="ChEBI" id="CHEBI:18420"/>
    </ligand>
</feature>
<dbReference type="InterPro" id="IPR036345">
    <property type="entry name" value="ExoRNase_PH_dom2_sf"/>
</dbReference>
<comment type="cofactor">
    <cofactor evidence="6">
        <name>Mg(2+)</name>
        <dbReference type="ChEBI" id="CHEBI:18420"/>
    </cofactor>
</comment>
<evidence type="ECO:0000313" key="10">
    <source>
        <dbReference type="Proteomes" id="UP001589838"/>
    </source>
</evidence>
<feature type="coiled-coil region" evidence="7">
    <location>
        <begin position="228"/>
        <end position="255"/>
    </location>
</feature>
<dbReference type="CDD" id="cd11363">
    <property type="entry name" value="RNase_PH_PNPase_1"/>
    <property type="match status" value="1"/>
</dbReference>
<dbReference type="SUPFAM" id="SSF54791">
    <property type="entry name" value="Eukaryotic type KH-domain (KH-domain type I)"/>
    <property type="match status" value="1"/>
</dbReference>
<dbReference type="InterPro" id="IPR004088">
    <property type="entry name" value="KH_dom_type_1"/>
</dbReference>
<protein>
    <recommendedName>
        <fullName evidence="6">Polyribonucleotide nucleotidyltransferase</fullName>
        <ecNumber evidence="6">2.7.7.8</ecNumber>
    </recommendedName>
    <alternativeName>
        <fullName evidence="6">Polynucleotide phosphorylase</fullName>
        <shortName evidence="6">PNPase</shortName>
    </alternativeName>
</protein>
<dbReference type="EC" id="2.7.7.8" evidence="6"/>
<proteinExistence type="inferred from homology"/>
<dbReference type="NCBIfam" id="NF008805">
    <property type="entry name" value="PRK11824.1"/>
    <property type="match status" value="1"/>
</dbReference>
<evidence type="ECO:0000256" key="5">
    <source>
        <dbReference type="ARBA" id="ARBA00022884"/>
    </source>
</evidence>
<dbReference type="SUPFAM" id="SSF54211">
    <property type="entry name" value="Ribosomal protein S5 domain 2-like"/>
    <property type="match status" value="2"/>
</dbReference>
<dbReference type="Gene3D" id="2.40.50.140">
    <property type="entry name" value="Nucleic acid-binding proteins"/>
    <property type="match status" value="1"/>
</dbReference>
<dbReference type="InterPro" id="IPR001247">
    <property type="entry name" value="ExoRNase_PH_dom1"/>
</dbReference>
<dbReference type="RefSeq" id="WP_335961111.1">
    <property type="nucleotide sequence ID" value="NZ_JAXBLX010000014.1"/>
</dbReference>
<dbReference type="CDD" id="cd04472">
    <property type="entry name" value="S1_PNPase"/>
    <property type="match status" value="1"/>
</dbReference>
<comment type="similarity">
    <text evidence="1 6">Belongs to the polyribonucleotide nucleotidyltransferase family.</text>
</comment>
<evidence type="ECO:0000256" key="1">
    <source>
        <dbReference type="ARBA" id="ARBA00007404"/>
    </source>
</evidence>
<dbReference type="InterPro" id="IPR036612">
    <property type="entry name" value="KH_dom_type_1_sf"/>
</dbReference>
<evidence type="ECO:0000256" key="4">
    <source>
        <dbReference type="ARBA" id="ARBA00022695"/>
    </source>
</evidence>
<dbReference type="PROSITE" id="PS50126">
    <property type="entry name" value="S1"/>
    <property type="match status" value="1"/>
</dbReference>
<dbReference type="Gene3D" id="3.30.230.70">
    <property type="entry name" value="GHMP Kinase, N-terminal domain"/>
    <property type="match status" value="2"/>
</dbReference>
<evidence type="ECO:0000256" key="2">
    <source>
        <dbReference type="ARBA" id="ARBA00022490"/>
    </source>
</evidence>
<dbReference type="PIRSF" id="PIRSF005499">
    <property type="entry name" value="PNPase"/>
    <property type="match status" value="1"/>
</dbReference>
<dbReference type="SUPFAM" id="SSF50249">
    <property type="entry name" value="Nucleic acid-binding proteins"/>
    <property type="match status" value="1"/>
</dbReference>
<dbReference type="PANTHER" id="PTHR11252">
    <property type="entry name" value="POLYRIBONUCLEOTIDE NUCLEOTIDYLTRANSFERASE"/>
    <property type="match status" value="1"/>
</dbReference>
<dbReference type="Pfam" id="PF00575">
    <property type="entry name" value="S1"/>
    <property type="match status" value="1"/>
</dbReference>
<dbReference type="PROSITE" id="PS50084">
    <property type="entry name" value="KH_TYPE_1"/>
    <property type="match status" value="1"/>
</dbReference>
<dbReference type="SUPFAM" id="SSF55666">
    <property type="entry name" value="Ribonuclease PH domain 2-like"/>
    <property type="match status" value="2"/>
</dbReference>
<dbReference type="Pfam" id="PF00013">
    <property type="entry name" value="KH_1"/>
    <property type="match status" value="1"/>
</dbReference>